<accession>A0A316X331</accession>
<dbReference type="EMBL" id="PPEI02000001">
    <property type="protein sequence ID" value="PWN68115.1"/>
    <property type="molecule type" value="Genomic_DNA"/>
</dbReference>
<dbReference type="InterPro" id="IPR036291">
    <property type="entry name" value="NAD(P)-bd_dom_sf"/>
</dbReference>
<sequence>MIKMNENILVIGGEGKNGRRVVGKLRNMGCSVFSTTRRKEEVKADLLFFDWNDVSTYELAVSNIDKVYIVHPDTSTPDAYEHINLLINCMVKKGVSKAVLLSGRGQESVRKCEEILINSQLEWTIIRSAWFNQNFSEGHFLHGIQSGSVTFMAGSVKEPFVDLDDLSDAVVECLIHKKYNGKIYEVTGDELLTFEEAVETIGNSLGRNVKYHFLNKNEYLELLKNIGLPHFVAEHMTIAFGEILDGRNENIGNGIQEILGRKPKKFKDFIKLSQFS</sequence>
<reference evidence="2" key="1">
    <citation type="submission" date="2018-04" db="EMBL/GenBank/DDBJ databases">
        <title>Draft Genome Sequences of Chryseobacterium lactis NCTC11390T isolated from milk, Chryseobacterium oncorhynchi 701B-08T from rainbow trout, and Chryseobacterium viscerum 687B-08T from diseased fish.</title>
        <authorList>
            <person name="Jeong J.-J."/>
            <person name="Lee Y.J."/>
            <person name="Pathiraja D."/>
            <person name="Park B."/>
            <person name="Choi I.-G."/>
            <person name="Kim K.D."/>
        </authorList>
    </citation>
    <scope>NUCLEOTIDE SEQUENCE [LARGE SCALE GENOMIC DNA]</scope>
    <source>
        <strain evidence="2">701B-08</strain>
    </source>
</reference>
<dbReference type="Gene3D" id="3.40.50.720">
    <property type="entry name" value="NAD(P)-binding Rossmann-like Domain"/>
    <property type="match status" value="1"/>
</dbReference>
<evidence type="ECO:0000313" key="3">
    <source>
        <dbReference type="Proteomes" id="UP000236182"/>
    </source>
</evidence>
<dbReference type="InterPro" id="IPR051604">
    <property type="entry name" value="Ergot_Alk_Oxidoreductase"/>
</dbReference>
<comment type="caution">
    <text evidence="2">The sequence shown here is derived from an EMBL/GenBank/DDBJ whole genome shotgun (WGS) entry which is preliminary data.</text>
</comment>
<feature type="domain" description="NmrA-like" evidence="1">
    <location>
        <begin position="5"/>
        <end position="266"/>
    </location>
</feature>
<dbReference type="AlphaFoldDB" id="A0A316X331"/>
<gene>
    <name evidence="2" type="ORF">C1638_001525</name>
</gene>
<keyword evidence="3" id="KW-1185">Reference proteome</keyword>
<dbReference type="SUPFAM" id="SSF51735">
    <property type="entry name" value="NAD(P)-binding Rossmann-fold domains"/>
    <property type="match status" value="1"/>
</dbReference>
<evidence type="ECO:0000313" key="2">
    <source>
        <dbReference type="EMBL" id="PWN68115.1"/>
    </source>
</evidence>
<dbReference type="InterPro" id="IPR008030">
    <property type="entry name" value="NmrA-like"/>
</dbReference>
<dbReference type="Pfam" id="PF05368">
    <property type="entry name" value="NmrA"/>
    <property type="match status" value="1"/>
</dbReference>
<protein>
    <submittedName>
        <fullName evidence="2">NmrA family transcriptional regulator</fullName>
    </submittedName>
</protein>
<dbReference type="OrthoDB" id="9780595at2"/>
<organism evidence="2 3">
    <name type="scientific">Chryseobacterium oncorhynchi</name>
    <dbReference type="NCBI Taxonomy" id="741074"/>
    <lineage>
        <taxon>Bacteria</taxon>
        <taxon>Pseudomonadati</taxon>
        <taxon>Bacteroidota</taxon>
        <taxon>Flavobacteriia</taxon>
        <taxon>Flavobacteriales</taxon>
        <taxon>Weeksellaceae</taxon>
        <taxon>Chryseobacterium group</taxon>
        <taxon>Chryseobacterium</taxon>
    </lineage>
</organism>
<name>A0A316X331_9FLAO</name>
<dbReference type="PANTHER" id="PTHR43162:SF1">
    <property type="entry name" value="PRESTALK A DIFFERENTIATION PROTEIN A"/>
    <property type="match status" value="1"/>
</dbReference>
<proteinExistence type="predicted"/>
<dbReference type="Proteomes" id="UP000236182">
    <property type="component" value="Unassembled WGS sequence"/>
</dbReference>
<evidence type="ECO:0000259" key="1">
    <source>
        <dbReference type="Pfam" id="PF05368"/>
    </source>
</evidence>
<dbReference type="Gene3D" id="3.90.25.10">
    <property type="entry name" value="UDP-galactose 4-epimerase, domain 1"/>
    <property type="match status" value="1"/>
</dbReference>
<dbReference type="PANTHER" id="PTHR43162">
    <property type="match status" value="1"/>
</dbReference>